<name>A0ABR7CR49_9BACT</name>
<accession>A0ABR7CR49</accession>
<dbReference type="Proteomes" id="UP000636891">
    <property type="component" value="Unassembled WGS sequence"/>
</dbReference>
<evidence type="ECO:0000256" key="1">
    <source>
        <dbReference type="SAM" id="Coils"/>
    </source>
</evidence>
<keyword evidence="3" id="KW-1185">Reference proteome</keyword>
<keyword evidence="1" id="KW-0175">Coiled coil</keyword>
<organism evidence="2 3">
    <name type="scientific">Alistipes hominis</name>
    <dbReference type="NCBI Taxonomy" id="2763015"/>
    <lineage>
        <taxon>Bacteria</taxon>
        <taxon>Pseudomonadati</taxon>
        <taxon>Bacteroidota</taxon>
        <taxon>Bacteroidia</taxon>
        <taxon>Bacteroidales</taxon>
        <taxon>Rikenellaceae</taxon>
        <taxon>Alistipes</taxon>
    </lineage>
</organism>
<evidence type="ECO:0000313" key="3">
    <source>
        <dbReference type="Proteomes" id="UP000636891"/>
    </source>
</evidence>
<dbReference type="RefSeq" id="WP_118657239.1">
    <property type="nucleotide sequence ID" value="NZ_JACOOK010000008.1"/>
</dbReference>
<sequence length="520" mass="57760">MYRLSQLFVTLFAVALSTGLQGQQVTARVAGLESNAKYMSLLEQEQRLHRTEDSVVQVINDTRKLFTAETTDSEKEQLGTKILQLEKELFEIRNQQGVTANEIGAIEQDFILKNLNGTAENPAAAGTPAPAGGKQTPNLVYNVYFKENLSEQDYKALRHAQELEPLPLKLLGTYLENYRKADSLATLYDTTANKTLAEETYAQLESIGSLNRALSDSLSHVWNYIYDNKTYAYNYLLDKMGKNEMLDKFGTQFRNNRQQIAAMQDSVASETVYGYPLNKRLLLGYEEALAGILGYTAARDSVNKQSEIFGKLHYDLPKIAPKERIFIEYADIERASPSKYNASNPIPEMEVYRQGTVYRIQLGAFTQKQAVSLFKGVYPLCYEKSEDGKFRYFAGAFRDAAAADAGLAKLKSMGFRKPEIVVWRDGRFEIPGETGGEGTAGELSTLYRVEIAGQGETISEAIKEVTDSQAAGKELSRATNDDGSYLYSIGNFDSKEAADSLCRAINAVSQGSATVLALDY</sequence>
<proteinExistence type="predicted"/>
<comment type="caution">
    <text evidence="2">The sequence shown here is derived from an EMBL/GenBank/DDBJ whole genome shotgun (WGS) entry which is preliminary data.</text>
</comment>
<protein>
    <submittedName>
        <fullName evidence="2">SPOR domain-containing protein</fullName>
    </submittedName>
</protein>
<dbReference type="EMBL" id="JACOOK010000008">
    <property type="protein sequence ID" value="MBC5617685.1"/>
    <property type="molecule type" value="Genomic_DNA"/>
</dbReference>
<evidence type="ECO:0000313" key="2">
    <source>
        <dbReference type="EMBL" id="MBC5617685.1"/>
    </source>
</evidence>
<feature type="coiled-coil region" evidence="1">
    <location>
        <begin position="68"/>
        <end position="95"/>
    </location>
</feature>
<reference evidence="2 3" key="1">
    <citation type="submission" date="2020-08" db="EMBL/GenBank/DDBJ databases">
        <title>Genome public.</title>
        <authorList>
            <person name="Liu C."/>
            <person name="Sun Q."/>
        </authorList>
    </citation>
    <scope>NUCLEOTIDE SEQUENCE [LARGE SCALE GENOMIC DNA]</scope>
    <source>
        <strain evidence="2 3">New-7</strain>
    </source>
</reference>
<gene>
    <name evidence="2" type="ORF">H8S08_11785</name>
</gene>